<keyword evidence="5 6" id="KW-0413">Isomerase</keyword>
<sequence length="379" mass="40749">MENKDPQQPRDEEQKKAATEEQPETTEQQSIPPEESAQNETAANEVNEEIDTVEGEQAAASALAVPAEIQAPAQSSGGSKAWIAISAVLAIVLIIVLIKPPFAGSGKAVATVNGVKITQDKLYHALLPQSGASTLDGLITKELIDQAAEKASVTITDEDVTGEIDSLIKQFGSEEALNSALTQNGMTMDDLREDAGMQLKIRKILEPQTKVTDEDVKKFYDENKASYATPEQIRVSHIMLGTKEEAAEVLKQLKDGGDFAKLAAEKSTDTQSGPNGGDLGFISQSSASGDEAFDKAAFALDLNELSDVVQTSAGFHIIKKTEVKAATNPTFEEKKEDVRKQLIDQKIQELSGAWMEELHSSAKIENNLEKEKAPATAAK</sequence>
<dbReference type="Pfam" id="PF13145">
    <property type="entry name" value="Rotamase_2"/>
    <property type="match status" value="1"/>
</dbReference>
<dbReference type="PANTHER" id="PTHR47245:SF1">
    <property type="entry name" value="FOLDASE PROTEIN PRSA"/>
    <property type="match status" value="1"/>
</dbReference>
<keyword evidence="4 6" id="KW-0697">Rotamase</keyword>
<dbReference type="InterPro" id="IPR027304">
    <property type="entry name" value="Trigger_fact/SurA_dom_sf"/>
</dbReference>
<feature type="compositionally biased region" description="Basic and acidic residues" evidence="7">
    <location>
        <begin position="1"/>
        <end position="19"/>
    </location>
</feature>
<feature type="region of interest" description="Disordered" evidence="7">
    <location>
        <begin position="1"/>
        <end position="46"/>
    </location>
</feature>
<keyword evidence="11" id="KW-1185">Reference proteome</keyword>
<evidence type="ECO:0000313" key="11">
    <source>
        <dbReference type="Proteomes" id="UP000600247"/>
    </source>
</evidence>
<dbReference type="InterPro" id="IPR000297">
    <property type="entry name" value="PPIase_PpiC"/>
</dbReference>
<dbReference type="SUPFAM" id="SSF109998">
    <property type="entry name" value="Triger factor/SurA peptide-binding domain-like"/>
    <property type="match status" value="1"/>
</dbReference>
<evidence type="ECO:0000256" key="3">
    <source>
        <dbReference type="ARBA" id="ARBA00022729"/>
    </source>
</evidence>
<evidence type="ECO:0000259" key="9">
    <source>
        <dbReference type="PROSITE" id="PS50198"/>
    </source>
</evidence>
<evidence type="ECO:0000256" key="8">
    <source>
        <dbReference type="SAM" id="Phobius"/>
    </source>
</evidence>
<dbReference type="InterPro" id="IPR023058">
    <property type="entry name" value="PPIase_PpiC_CS"/>
</dbReference>
<evidence type="ECO:0000256" key="1">
    <source>
        <dbReference type="ARBA" id="ARBA00000971"/>
    </source>
</evidence>
<dbReference type="Gene3D" id="3.10.50.40">
    <property type="match status" value="1"/>
</dbReference>
<dbReference type="EMBL" id="BMHY01000003">
    <property type="protein sequence ID" value="GGG66179.1"/>
    <property type="molecule type" value="Genomic_DNA"/>
</dbReference>
<evidence type="ECO:0000256" key="6">
    <source>
        <dbReference type="PROSITE-ProRule" id="PRU00278"/>
    </source>
</evidence>
<dbReference type="AlphaFoldDB" id="A0A917H459"/>
<evidence type="ECO:0000256" key="5">
    <source>
        <dbReference type="ARBA" id="ARBA00023235"/>
    </source>
</evidence>
<keyword evidence="8" id="KW-0812">Transmembrane</keyword>
<dbReference type="PROSITE" id="PS01096">
    <property type="entry name" value="PPIC_PPIASE_1"/>
    <property type="match status" value="1"/>
</dbReference>
<dbReference type="RefSeq" id="WP_188888927.1">
    <property type="nucleotide sequence ID" value="NZ_BMHY01000003.1"/>
</dbReference>
<dbReference type="Gene3D" id="1.10.4030.10">
    <property type="entry name" value="Porin chaperone SurA, peptide-binding domain"/>
    <property type="match status" value="1"/>
</dbReference>
<name>A0A917H459_9BACL</name>
<keyword evidence="8" id="KW-1133">Transmembrane helix</keyword>
<dbReference type="InterPro" id="IPR050245">
    <property type="entry name" value="PrsA_foldase"/>
</dbReference>
<dbReference type="EC" id="5.2.1.8" evidence="2"/>
<gene>
    <name evidence="10" type="ORF">GCM10010918_20740</name>
</gene>
<accession>A0A917H459</accession>
<evidence type="ECO:0000313" key="10">
    <source>
        <dbReference type="EMBL" id="GGG66179.1"/>
    </source>
</evidence>
<evidence type="ECO:0000256" key="2">
    <source>
        <dbReference type="ARBA" id="ARBA00013194"/>
    </source>
</evidence>
<evidence type="ECO:0000256" key="4">
    <source>
        <dbReference type="ARBA" id="ARBA00023110"/>
    </source>
</evidence>
<keyword evidence="8" id="KW-0472">Membrane</keyword>
<evidence type="ECO:0000256" key="7">
    <source>
        <dbReference type="SAM" id="MobiDB-lite"/>
    </source>
</evidence>
<feature type="domain" description="PpiC" evidence="9">
    <location>
        <begin position="230"/>
        <end position="322"/>
    </location>
</feature>
<keyword evidence="3" id="KW-0732">Signal</keyword>
<proteinExistence type="predicted"/>
<comment type="catalytic activity">
    <reaction evidence="1">
        <text>[protein]-peptidylproline (omega=180) = [protein]-peptidylproline (omega=0)</text>
        <dbReference type="Rhea" id="RHEA:16237"/>
        <dbReference type="Rhea" id="RHEA-COMP:10747"/>
        <dbReference type="Rhea" id="RHEA-COMP:10748"/>
        <dbReference type="ChEBI" id="CHEBI:83833"/>
        <dbReference type="ChEBI" id="CHEBI:83834"/>
        <dbReference type="EC" id="5.2.1.8"/>
    </reaction>
</comment>
<dbReference type="InterPro" id="IPR046357">
    <property type="entry name" value="PPIase_dom_sf"/>
</dbReference>
<dbReference type="SUPFAM" id="SSF54534">
    <property type="entry name" value="FKBP-like"/>
    <property type="match status" value="1"/>
</dbReference>
<dbReference type="PROSITE" id="PS50198">
    <property type="entry name" value="PPIC_PPIASE_2"/>
    <property type="match status" value="1"/>
</dbReference>
<protein>
    <recommendedName>
        <fullName evidence="2">peptidylprolyl isomerase</fullName>
        <ecNumber evidence="2">5.2.1.8</ecNumber>
    </recommendedName>
</protein>
<dbReference type="PANTHER" id="PTHR47245">
    <property type="entry name" value="PEPTIDYLPROLYL ISOMERASE"/>
    <property type="match status" value="1"/>
</dbReference>
<dbReference type="GO" id="GO:0003755">
    <property type="term" value="F:peptidyl-prolyl cis-trans isomerase activity"/>
    <property type="evidence" value="ECO:0007669"/>
    <property type="project" value="UniProtKB-KW"/>
</dbReference>
<dbReference type="Pfam" id="PF13624">
    <property type="entry name" value="SurA_N_3"/>
    <property type="match status" value="1"/>
</dbReference>
<reference evidence="10 11" key="1">
    <citation type="journal article" date="2014" name="Int. J. Syst. Evol. Microbiol.">
        <title>Complete genome sequence of Corynebacterium casei LMG S-19264T (=DSM 44701T), isolated from a smear-ripened cheese.</title>
        <authorList>
            <consortium name="US DOE Joint Genome Institute (JGI-PGF)"/>
            <person name="Walter F."/>
            <person name="Albersmeier A."/>
            <person name="Kalinowski J."/>
            <person name="Ruckert C."/>
        </authorList>
    </citation>
    <scope>NUCLEOTIDE SEQUENCE [LARGE SCALE GENOMIC DNA]</scope>
    <source>
        <strain evidence="10 11">CGMCC 1.15286</strain>
    </source>
</reference>
<feature type="transmembrane region" description="Helical" evidence="8">
    <location>
        <begin position="81"/>
        <end position="98"/>
    </location>
</feature>
<organism evidence="10 11">
    <name type="scientific">Paenibacillus radicis</name>
    <name type="common">ex Gao et al. 2016</name>
    <dbReference type="NCBI Taxonomy" id="1737354"/>
    <lineage>
        <taxon>Bacteria</taxon>
        <taxon>Bacillati</taxon>
        <taxon>Bacillota</taxon>
        <taxon>Bacilli</taxon>
        <taxon>Bacillales</taxon>
        <taxon>Paenibacillaceae</taxon>
        <taxon>Paenibacillus</taxon>
    </lineage>
</organism>
<feature type="compositionally biased region" description="Low complexity" evidence="7">
    <location>
        <begin position="25"/>
        <end position="35"/>
    </location>
</feature>
<dbReference type="Proteomes" id="UP000600247">
    <property type="component" value="Unassembled WGS sequence"/>
</dbReference>
<comment type="caution">
    <text evidence="10">The sequence shown here is derived from an EMBL/GenBank/DDBJ whole genome shotgun (WGS) entry which is preliminary data.</text>
</comment>